<keyword evidence="5" id="KW-0472">Membrane</keyword>
<dbReference type="AlphaFoldDB" id="A0A2S8R8Y8"/>
<gene>
    <name evidence="10" type="ORF">B9R14_05540</name>
</gene>
<protein>
    <submittedName>
        <fullName evidence="10">Spore gernimation protein</fullName>
    </submittedName>
</protein>
<keyword evidence="4" id="KW-0732">Signal</keyword>
<dbReference type="InterPro" id="IPR038501">
    <property type="entry name" value="Spore_GerAC_C_sf"/>
</dbReference>
<dbReference type="PANTHER" id="PTHR35789:SF1">
    <property type="entry name" value="SPORE GERMINATION PROTEIN B3"/>
    <property type="match status" value="1"/>
</dbReference>
<evidence type="ECO:0000256" key="2">
    <source>
        <dbReference type="ARBA" id="ARBA00007886"/>
    </source>
</evidence>
<feature type="domain" description="Spore germination GerAC-like C-terminal" evidence="8">
    <location>
        <begin position="221"/>
        <end position="384"/>
    </location>
</feature>
<dbReference type="OrthoDB" id="9816067at2"/>
<dbReference type="Proteomes" id="UP000239720">
    <property type="component" value="Unassembled WGS sequence"/>
</dbReference>
<dbReference type="GO" id="GO:0016020">
    <property type="term" value="C:membrane"/>
    <property type="evidence" value="ECO:0007669"/>
    <property type="project" value="UniProtKB-SubCell"/>
</dbReference>
<dbReference type="EMBL" id="NEMB01000003">
    <property type="protein sequence ID" value="PQQ66263.1"/>
    <property type="molecule type" value="Genomic_DNA"/>
</dbReference>
<comment type="caution">
    <text evidence="10">The sequence shown here is derived from an EMBL/GenBank/DDBJ whole genome shotgun (WGS) entry which is preliminary data.</text>
</comment>
<dbReference type="InterPro" id="IPR008844">
    <property type="entry name" value="Spore_GerAC-like"/>
</dbReference>
<evidence type="ECO:0000256" key="6">
    <source>
        <dbReference type="ARBA" id="ARBA00023139"/>
    </source>
</evidence>
<dbReference type="PANTHER" id="PTHR35789">
    <property type="entry name" value="SPORE GERMINATION PROTEIN B3"/>
    <property type="match status" value="1"/>
</dbReference>
<accession>A0A2S8R8Y8</accession>
<reference evidence="10 11" key="1">
    <citation type="journal article" date="2018" name="Syst. Appl. Microbiol.">
        <title>Characterization and high-quality draft genome sequence of Herbivorax saccincola A7, an anaerobic, alkaliphilic, thermophilic, cellulolytic, and xylanolytic bacterium.</title>
        <authorList>
            <person name="Aikawa S."/>
            <person name="Baramee S."/>
            <person name="Sermsathanaswadi J."/>
            <person name="Thianheng P."/>
            <person name="Tachaapaikoon C."/>
            <person name="Shikata A."/>
            <person name="Waeonukul R."/>
            <person name="Pason P."/>
            <person name="Ratanakhanokchai K."/>
            <person name="Kosugi A."/>
        </authorList>
    </citation>
    <scope>NUCLEOTIDE SEQUENCE [LARGE SCALE GENOMIC DNA]</scope>
    <source>
        <strain evidence="10 11">A7</strain>
    </source>
</reference>
<evidence type="ECO:0000259" key="9">
    <source>
        <dbReference type="Pfam" id="PF25198"/>
    </source>
</evidence>
<dbReference type="Pfam" id="PF25198">
    <property type="entry name" value="Spore_GerAC_N"/>
    <property type="match status" value="1"/>
</dbReference>
<keyword evidence="6" id="KW-0564">Palmitate</keyword>
<dbReference type="RefSeq" id="WP_105367772.1">
    <property type="nucleotide sequence ID" value="NZ_NEMB01000003.1"/>
</dbReference>
<evidence type="ECO:0000259" key="8">
    <source>
        <dbReference type="Pfam" id="PF05504"/>
    </source>
</evidence>
<keyword evidence="7" id="KW-0449">Lipoprotein</keyword>
<proteinExistence type="inferred from homology"/>
<evidence type="ECO:0000256" key="3">
    <source>
        <dbReference type="ARBA" id="ARBA00022544"/>
    </source>
</evidence>
<name>A0A2S8R8Y8_9FIRM</name>
<dbReference type="InterPro" id="IPR057336">
    <property type="entry name" value="GerAC_N"/>
</dbReference>
<comment type="subcellular location">
    <subcellularLocation>
        <location evidence="1">Membrane</location>
        <topology evidence="1">Lipid-anchor</topology>
    </subcellularLocation>
</comment>
<evidence type="ECO:0000256" key="4">
    <source>
        <dbReference type="ARBA" id="ARBA00022729"/>
    </source>
</evidence>
<sequence>MKLKRLLFILIILSTIFLTGCWSSREINTLAIAVCIGIDKTENGYLVTEQVLNPRAIATKVTAESPVVIYTAEGDDLAEIVRRFTTQSSRIFYNADLRMVVFGEDVAKDGIQNILDYFLRNYEYRTDFYFVIAKNSTANEVLGILTPIESVPGFSMYISLKMSEEKWAAMKSVRIIELVNSIIADGDNPVLTGIEISQDEISPKSTDILKQSGKYKKLKYTGLGAFNKDKLVGWLDEDESKGYNYITDNVKNTIEHADYDSKVKITYEIINAKSRTKVYFLENKPAIEVKIKTKCNIEIVEGEFDVSAEENKQVLNELLASKVKLLCEKALNKAQKELKTDIFGFGEAIHRKYPKTWEKLKDDWNDKFTDLPVNITVEAETKQLGQITKPLFMKEKE</sequence>
<dbReference type="Gene3D" id="6.20.190.10">
    <property type="entry name" value="Nutrient germinant receptor protein C, domain 1"/>
    <property type="match status" value="1"/>
</dbReference>
<dbReference type="InterPro" id="IPR046953">
    <property type="entry name" value="Spore_GerAC-like_C"/>
</dbReference>
<evidence type="ECO:0000256" key="1">
    <source>
        <dbReference type="ARBA" id="ARBA00004635"/>
    </source>
</evidence>
<dbReference type="Gene3D" id="3.30.300.210">
    <property type="entry name" value="Nutrient germinant receptor protein C, domain 3"/>
    <property type="match status" value="1"/>
</dbReference>
<feature type="domain" description="Spore germination protein N-terminal" evidence="9">
    <location>
        <begin position="24"/>
        <end position="196"/>
    </location>
</feature>
<dbReference type="GO" id="GO:0009847">
    <property type="term" value="P:spore germination"/>
    <property type="evidence" value="ECO:0007669"/>
    <property type="project" value="InterPro"/>
</dbReference>
<organism evidence="10 11">
    <name type="scientific">Acetivibrio saccincola</name>
    <dbReference type="NCBI Taxonomy" id="1677857"/>
    <lineage>
        <taxon>Bacteria</taxon>
        <taxon>Bacillati</taxon>
        <taxon>Bacillota</taxon>
        <taxon>Clostridia</taxon>
        <taxon>Eubacteriales</taxon>
        <taxon>Oscillospiraceae</taxon>
        <taxon>Acetivibrio</taxon>
    </lineage>
</organism>
<dbReference type="NCBIfam" id="TIGR02887">
    <property type="entry name" value="spore_ger_x_C"/>
    <property type="match status" value="1"/>
</dbReference>
<evidence type="ECO:0000313" key="11">
    <source>
        <dbReference type="Proteomes" id="UP000239720"/>
    </source>
</evidence>
<dbReference type="PROSITE" id="PS51257">
    <property type="entry name" value="PROKAR_LIPOPROTEIN"/>
    <property type="match status" value="1"/>
</dbReference>
<dbReference type="Pfam" id="PF05504">
    <property type="entry name" value="Spore_GerAC"/>
    <property type="match status" value="1"/>
</dbReference>
<keyword evidence="3" id="KW-0309">Germination</keyword>
<evidence type="ECO:0000256" key="5">
    <source>
        <dbReference type="ARBA" id="ARBA00023136"/>
    </source>
</evidence>
<evidence type="ECO:0000313" key="10">
    <source>
        <dbReference type="EMBL" id="PQQ66263.1"/>
    </source>
</evidence>
<comment type="similarity">
    <text evidence="2">Belongs to the GerABKC lipoprotein family.</text>
</comment>
<evidence type="ECO:0000256" key="7">
    <source>
        <dbReference type="ARBA" id="ARBA00023288"/>
    </source>
</evidence>